<proteinExistence type="predicted"/>
<sequence length="40" mass="4459">MAEYEVMDSIARIEQSITTREVSPVPAVNFHITDDHLGEG</sequence>
<accession>J9C2W3</accession>
<comment type="caution">
    <text evidence="1">The sequence shown here is derived from an EMBL/GenBank/DDBJ whole genome shotgun (WGS) entry which is preliminary data.</text>
</comment>
<protein>
    <submittedName>
        <fullName evidence="1">Uncharacterized protein</fullName>
    </submittedName>
</protein>
<dbReference type="AlphaFoldDB" id="J9C2W3"/>
<name>J9C2W3_9ZZZZ</name>
<evidence type="ECO:0000313" key="1">
    <source>
        <dbReference type="EMBL" id="EJW94145.1"/>
    </source>
</evidence>
<reference evidence="1" key="1">
    <citation type="journal article" date="2012" name="PLoS ONE">
        <title>Gene sets for utilization of primary and secondary nutrition supplies in the distal gut of endangered iberian lynx.</title>
        <authorList>
            <person name="Alcaide M."/>
            <person name="Messina E."/>
            <person name="Richter M."/>
            <person name="Bargiela R."/>
            <person name="Peplies J."/>
            <person name="Huws S.A."/>
            <person name="Newbold C.J."/>
            <person name="Golyshin P.N."/>
            <person name="Simon M.A."/>
            <person name="Lopez G."/>
            <person name="Yakimov M.M."/>
            <person name="Ferrer M."/>
        </authorList>
    </citation>
    <scope>NUCLEOTIDE SEQUENCE</scope>
</reference>
<feature type="non-terminal residue" evidence="1">
    <location>
        <position position="40"/>
    </location>
</feature>
<gene>
    <name evidence="1" type="ORF">EVA_17748</name>
</gene>
<organism evidence="1">
    <name type="scientific">gut metagenome</name>
    <dbReference type="NCBI Taxonomy" id="749906"/>
    <lineage>
        <taxon>unclassified sequences</taxon>
        <taxon>metagenomes</taxon>
        <taxon>organismal metagenomes</taxon>
    </lineage>
</organism>
<dbReference type="EMBL" id="AMCI01006550">
    <property type="protein sequence ID" value="EJW94145.1"/>
    <property type="molecule type" value="Genomic_DNA"/>
</dbReference>